<proteinExistence type="predicted"/>
<gene>
    <name evidence="1" type="ORF">JOE69_000754</name>
</gene>
<dbReference type="RefSeq" id="WP_309796202.1">
    <property type="nucleotide sequence ID" value="NZ_BAAAHY010000006.1"/>
</dbReference>
<sequence length="170" mass="17145">MKARRTSGVFVGDWRSLLIVPASIALAAGSLAGCTRPPGSLPPGSLLPCGPPGFSVNPSSAKVGEQVTVSAPDSTCNPRYGAAARIQVTVIDAMQAEILSTIAPMNDAGGFSFSFEVPAGAAAGEAAVSAAPYNIDWCDDTGKNNRAAGTAEAIQRASCAMPVSPLQITP</sequence>
<accession>A0ABU1J9G0</accession>
<dbReference type="EMBL" id="JAVDQF010000001">
    <property type="protein sequence ID" value="MDR6268516.1"/>
    <property type="molecule type" value="Genomic_DNA"/>
</dbReference>
<keyword evidence="2" id="KW-1185">Reference proteome</keyword>
<name>A0ABU1J9G0_9MICC</name>
<comment type="caution">
    <text evidence="1">The sequence shown here is derived from an EMBL/GenBank/DDBJ whole genome shotgun (WGS) entry which is preliminary data.</text>
</comment>
<reference evidence="1 2" key="1">
    <citation type="submission" date="2023-07" db="EMBL/GenBank/DDBJ databases">
        <title>Sequencing the genomes of 1000 actinobacteria strains.</title>
        <authorList>
            <person name="Klenk H.-P."/>
        </authorList>
    </citation>
    <scope>NUCLEOTIDE SEQUENCE [LARGE SCALE GENOMIC DNA]</scope>
    <source>
        <strain evidence="1 2">DSM 14555</strain>
    </source>
</reference>
<organism evidence="1 2">
    <name type="scientific">Arthrobacter russicus</name>
    <dbReference type="NCBI Taxonomy" id="172040"/>
    <lineage>
        <taxon>Bacteria</taxon>
        <taxon>Bacillati</taxon>
        <taxon>Actinomycetota</taxon>
        <taxon>Actinomycetes</taxon>
        <taxon>Micrococcales</taxon>
        <taxon>Micrococcaceae</taxon>
        <taxon>Arthrobacter</taxon>
    </lineage>
</organism>
<protein>
    <submittedName>
        <fullName evidence="1">Uncharacterized protein</fullName>
    </submittedName>
</protein>
<dbReference type="PROSITE" id="PS51257">
    <property type="entry name" value="PROKAR_LIPOPROTEIN"/>
    <property type="match status" value="1"/>
</dbReference>
<evidence type="ECO:0000313" key="2">
    <source>
        <dbReference type="Proteomes" id="UP001185069"/>
    </source>
</evidence>
<dbReference type="Proteomes" id="UP001185069">
    <property type="component" value="Unassembled WGS sequence"/>
</dbReference>
<evidence type="ECO:0000313" key="1">
    <source>
        <dbReference type="EMBL" id="MDR6268516.1"/>
    </source>
</evidence>